<dbReference type="EMBL" id="BMRG01000011">
    <property type="protein sequence ID" value="GGP69499.1"/>
    <property type="molecule type" value="Genomic_DNA"/>
</dbReference>
<dbReference type="AlphaFoldDB" id="A0A918EG64"/>
<accession>A0A918EG64</accession>
<evidence type="ECO:0000313" key="3">
    <source>
        <dbReference type="EMBL" id="GGP69499.1"/>
    </source>
</evidence>
<reference evidence="3" key="2">
    <citation type="submission" date="2020-09" db="EMBL/GenBank/DDBJ databases">
        <authorList>
            <person name="Sun Q."/>
            <person name="Ohkuma M."/>
        </authorList>
    </citation>
    <scope>NUCLEOTIDE SEQUENCE</scope>
    <source>
        <strain evidence="3">JCM 3313</strain>
    </source>
</reference>
<name>A0A918EG64_9PSEU</name>
<sequence length="319" mass="33665">MEDRVREALLRQAERTPPAGPVLAALHRPRRDRKPLLLALATATAAVAAIVATAVVSRPVATPPAGSTAPTAVSTAVTTTSGPPLPEVALTHSPGWVPEGYYEFERSYEAGGLFRRWAPRAGGIEVLTFRVAPATPQSPEAVVLANAAPQDRTTVNGRPAVFTGDSSGLLWQPDASWYVSLSWQGVVDFRASATRVAESVRPDATKVRAPLSLDGSGYFTFTTAGGAWSAQVTTTRGGAGYTLALTTGDGGSGTPTTVRARGRDAVHRETEWGYLAVPLAPDRYLVVTGHNRRASVEELVEVADAALVDPHPDLSWLGR</sequence>
<feature type="region of interest" description="Disordered" evidence="1">
    <location>
        <begin position="60"/>
        <end position="80"/>
    </location>
</feature>
<dbReference type="Proteomes" id="UP000639606">
    <property type="component" value="Unassembled WGS sequence"/>
</dbReference>
<keyword evidence="2" id="KW-0472">Membrane</keyword>
<keyword evidence="2" id="KW-1133">Transmembrane helix</keyword>
<evidence type="ECO:0000256" key="2">
    <source>
        <dbReference type="SAM" id="Phobius"/>
    </source>
</evidence>
<comment type="caution">
    <text evidence="3">The sequence shown here is derived from an EMBL/GenBank/DDBJ whole genome shotgun (WGS) entry which is preliminary data.</text>
</comment>
<proteinExistence type="predicted"/>
<organism evidence="3 4">
    <name type="scientific">Saccharothrix coeruleofusca</name>
    <dbReference type="NCBI Taxonomy" id="33919"/>
    <lineage>
        <taxon>Bacteria</taxon>
        <taxon>Bacillati</taxon>
        <taxon>Actinomycetota</taxon>
        <taxon>Actinomycetes</taxon>
        <taxon>Pseudonocardiales</taxon>
        <taxon>Pseudonocardiaceae</taxon>
        <taxon>Saccharothrix</taxon>
    </lineage>
</organism>
<dbReference type="RefSeq" id="WP_189225559.1">
    <property type="nucleotide sequence ID" value="NZ_BMRG01000011.1"/>
</dbReference>
<evidence type="ECO:0000313" key="4">
    <source>
        <dbReference type="Proteomes" id="UP000639606"/>
    </source>
</evidence>
<evidence type="ECO:0000256" key="1">
    <source>
        <dbReference type="SAM" id="MobiDB-lite"/>
    </source>
</evidence>
<keyword evidence="4" id="KW-1185">Reference proteome</keyword>
<protein>
    <submittedName>
        <fullName evidence="3">Uncharacterized protein</fullName>
    </submittedName>
</protein>
<gene>
    <name evidence="3" type="ORF">GCM10010185_47950</name>
</gene>
<reference evidence="3" key="1">
    <citation type="journal article" date="2014" name="Int. J. Syst. Evol. Microbiol.">
        <title>Complete genome sequence of Corynebacterium casei LMG S-19264T (=DSM 44701T), isolated from a smear-ripened cheese.</title>
        <authorList>
            <consortium name="US DOE Joint Genome Institute (JGI-PGF)"/>
            <person name="Walter F."/>
            <person name="Albersmeier A."/>
            <person name="Kalinowski J."/>
            <person name="Ruckert C."/>
        </authorList>
    </citation>
    <scope>NUCLEOTIDE SEQUENCE</scope>
    <source>
        <strain evidence="3">JCM 3313</strain>
    </source>
</reference>
<feature type="transmembrane region" description="Helical" evidence="2">
    <location>
        <begin position="36"/>
        <end position="56"/>
    </location>
</feature>
<keyword evidence="2" id="KW-0812">Transmembrane</keyword>